<organism evidence="12 13">
    <name type="scientific">Kitasatospora putterlickiae</name>
    <dbReference type="NCBI Taxonomy" id="221725"/>
    <lineage>
        <taxon>Bacteria</taxon>
        <taxon>Bacillati</taxon>
        <taxon>Actinomycetota</taxon>
        <taxon>Actinomycetes</taxon>
        <taxon>Kitasatosporales</taxon>
        <taxon>Streptomycetaceae</taxon>
        <taxon>Kitasatospora</taxon>
    </lineage>
</organism>
<gene>
    <name evidence="12" type="primary">rfbA_2</name>
    <name evidence="12" type="ORF">GCM10009639_49110</name>
</gene>
<keyword evidence="8 10" id="KW-0460">Magnesium</keyword>
<evidence type="ECO:0000256" key="4">
    <source>
        <dbReference type="ARBA" id="ARBA00017654"/>
    </source>
</evidence>
<dbReference type="EMBL" id="BAAAKJ010000260">
    <property type="protein sequence ID" value="GAA1403780.1"/>
    <property type="molecule type" value="Genomic_DNA"/>
</dbReference>
<accession>A0ABN1YCA2</accession>
<keyword evidence="7 10" id="KW-0479">Metal-binding</keyword>
<dbReference type="InterPro" id="IPR005835">
    <property type="entry name" value="NTP_transferase_dom"/>
</dbReference>
<protein>
    <recommendedName>
        <fullName evidence="4 10">Glucose-1-phosphate thymidylyltransferase</fullName>
        <ecNumber evidence="3 10">2.7.7.24</ecNumber>
    </recommendedName>
</protein>
<comment type="cofactor">
    <cofactor evidence="1">
        <name>Mg(2+)</name>
        <dbReference type="ChEBI" id="CHEBI:18420"/>
    </cofactor>
</comment>
<proteinExistence type="inferred from homology"/>
<evidence type="ECO:0000313" key="13">
    <source>
        <dbReference type="Proteomes" id="UP001499863"/>
    </source>
</evidence>
<sequence>MELPLAGSLQEASHGFDPMKGILLAGGNGTRLLPLTLVGSKQLAPVYDKPMVYYPLSVLMLTGIDDVLIIARPAEIGLFRRLFGDGSRLGMRIDYAPQEEPRGIADAFRVGARHIKGEDCALILGDNLFHGAKLPSLLRRTVRELRGCALFGHQVAEPQRFGVAEIDAKGQLVSIEEKPEHPRSNLAIPGLYFFDDTVTDLARGLRPSARGELEITDVLRAYLAEGRADLVWLGRGVTWLDAGTHESLLDAGRFVRDIQHRQGICLGCVEEVAMYMGFIDAEACYRLGAEMKASPYGQYVMRSARAHQLDPKPSRFLEE</sequence>
<dbReference type="InterPro" id="IPR029044">
    <property type="entry name" value="Nucleotide-diphossugar_trans"/>
</dbReference>
<evidence type="ECO:0000256" key="3">
    <source>
        <dbReference type="ARBA" id="ARBA00012461"/>
    </source>
</evidence>
<comment type="catalytic activity">
    <reaction evidence="9 10">
        <text>dTTP + alpha-D-glucose 1-phosphate + H(+) = dTDP-alpha-D-glucose + diphosphate</text>
        <dbReference type="Rhea" id="RHEA:15225"/>
        <dbReference type="ChEBI" id="CHEBI:15378"/>
        <dbReference type="ChEBI" id="CHEBI:33019"/>
        <dbReference type="ChEBI" id="CHEBI:37568"/>
        <dbReference type="ChEBI" id="CHEBI:57477"/>
        <dbReference type="ChEBI" id="CHEBI:58601"/>
        <dbReference type="EC" id="2.7.7.24"/>
    </reaction>
</comment>
<dbReference type="PANTHER" id="PTHR43532:SF1">
    <property type="entry name" value="GLUCOSE-1-PHOSPHATE THYMIDYLYLTRANSFERASE 1"/>
    <property type="match status" value="1"/>
</dbReference>
<evidence type="ECO:0000256" key="6">
    <source>
        <dbReference type="ARBA" id="ARBA00022695"/>
    </source>
</evidence>
<evidence type="ECO:0000259" key="11">
    <source>
        <dbReference type="Pfam" id="PF00483"/>
    </source>
</evidence>
<evidence type="ECO:0000256" key="5">
    <source>
        <dbReference type="ARBA" id="ARBA00022679"/>
    </source>
</evidence>
<keyword evidence="5 10" id="KW-0808">Transferase</keyword>
<dbReference type="Proteomes" id="UP001499863">
    <property type="component" value="Unassembled WGS sequence"/>
</dbReference>
<dbReference type="Gene3D" id="3.90.550.10">
    <property type="entry name" value="Spore Coat Polysaccharide Biosynthesis Protein SpsA, Chain A"/>
    <property type="match status" value="1"/>
</dbReference>
<dbReference type="EC" id="2.7.7.24" evidence="3 10"/>
<feature type="domain" description="Nucleotidyl transferase" evidence="11">
    <location>
        <begin position="20"/>
        <end position="256"/>
    </location>
</feature>
<evidence type="ECO:0000313" key="12">
    <source>
        <dbReference type="EMBL" id="GAA1403780.1"/>
    </source>
</evidence>
<dbReference type="Pfam" id="PF00483">
    <property type="entry name" value="NTP_transferase"/>
    <property type="match status" value="1"/>
</dbReference>
<reference evidence="12 13" key="1">
    <citation type="journal article" date="2019" name="Int. J. Syst. Evol. Microbiol.">
        <title>The Global Catalogue of Microorganisms (GCM) 10K type strain sequencing project: providing services to taxonomists for standard genome sequencing and annotation.</title>
        <authorList>
            <consortium name="The Broad Institute Genomics Platform"/>
            <consortium name="The Broad Institute Genome Sequencing Center for Infectious Disease"/>
            <person name="Wu L."/>
            <person name="Ma J."/>
        </authorList>
    </citation>
    <scope>NUCLEOTIDE SEQUENCE [LARGE SCALE GENOMIC DNA]</scope>
    <source>
        <strain evidence="12 13">JCM 12393</strain>
    </source>
</reference>
<keyword evidence="6 10" id="KW-0548">Nucleotidyltransferase</keyword>
<dbReference type="SUPFAM" id="SSF53448">
    <property type="entry name" value="Nucleotide-diphospho-sugar transferases"/>
    <property type="match status" value="1"/>
</dbReference>
<comment type="similarity">
    <text evidence="2 10">Belongs to the glucose-1-phosphate thymidylyltransferase family.</text>
</comment>
<evidence type="ECO:0000256" key="2">
    <source>
        <dbReference type="ARBA" id="ARBA00010480"/>
    </source>
</evidence>
<dbReference type="NCBIfam" id="TIGR01207">
    <property type="entry name" value="rmlA"/>
    <property type="match status" value="1"/>
</dbReference>
<evidence type="ECO:0000256" key="10">
    <source>
        <dbReference type="RuleBase" id="RU003706"/>
    </source>
</evidence>
<evidence type="ECO:0000256" key="1">
    <source>
        <dbReference type="ARBA" id="ARBA00001946"/>
    </source>
</evidence>
<keyword evidence="13" id="KW-1185">Reference proteome</keyword>
<comment type="function">
    <text evidence="10">Catalyzes the formation of dTDP-glucose, from dTTP and glucose 1-phosphate, as well as its pyrophosphorolysis.</text>
</comment>
<evidence type="ECO:0000256" key="8">
    <source>
        <dbReference type="ARBA" id="ARBA00022842"/>
    </source>
</evidence>
<dbReference type="PANTHER" id="PTHR43532">
    <property type="entry name" value="GLUCOSE-1-PHOSPHATE THYMIDYLYLTRANSFERASE"/>
    <property type="match status" value="1"/>
</dbReference>
<name>A0ABN1YCA2_9ACTN</name>
<dbReference type="InterPro" id="IPR005907">
    <property type="entry name" value="G1P_thy_trans_s"/>
</dbReference>
<evidence type="ECO:0000256" key="9">
    <source>
        <dbReference type="ARBA" id="ARBA00049336"/>
    </source>
</evidence>
<comment type="caution">
    <text evidence="12">The sequence shown here is derived from an EMBL/GenBank/DDBJ whole genome shotgun (WGS) entry which is preliminary data.</text>
</comment>
<evidence type="ECO:0000256" key="7">
    <source>
        <dbReference type="ARBA" id="ARBA00022723"/>
    </source>
</evidence>